<proteinExistence type="predicted"/>
<evidence type="ECO:0000256" key="1">
    <source>
        <dbReference type="SAM" id="SignalP"/>
    </source>
</evidence>
<evidence type="ECO:0000313" key="3">
    <source>
        <dbReference type="Proteomes" id="UP000008076"/>
    </source>
</evidence>
<gene>
    <name evidence="2" type="ORF">EDI_334240</name>
</gene>
<keyword evidence="1" id="KW-0732">Signal</keyword>
<keyword evidence="3" id="KW-1185">Reference proteome</keyword>
<feature type="signal peptide" evidence="1">
    <location>
        <begin position="1"/>
        <end position="15"/>
    </location>
</feature>
<accession>B0E9G5</accession>
<dbReference type="VEuPathDB" id="AmoebaDB:EDI_334240"/>
<protein>
    <submittedName>
        <fullName evidence="2">Uncharacterized protein</fullName>
    </submittedName>
</protein>
<feature type="chain" id="PRO_5012474737" evidence="1">
    <location>
        <begin position="16"/>
        <end position="218"/>
    </location>
</feature>
<dbReference type="EMBL" id="DS548359">
    <property type="protein sequence ID" value="EDR28831.1"/>
    <property type="molecule type" value="Genomic_DNA"/>
</dbReference>
<name>B0E9G5_ENTDS</name>
<sequence>MKELYFAFFISVVMSEYFIVSPLNKGNESVGIHPVYELGRCYNVLQGISTVYTRVEDSIRIRTYQADGCTGESDALVFELTDNLAKQMFCTGSTDCLLEFGEIPNNIGHYSSIKRGKECSEENEEVSIYITDGCFYCQTDDGRYCKYGAHNGYMSLGTYPNNKCDESERSEEQQIYKCGCSTGVYGYCSNNTNDSNSVPSESISLLAIAIIASLGFLI</sequence>
<dbReference type="GeneID" id="5879923"/>
<dbReference type="AlphaFoldDB" id="B0E9G5"/>
<dbReference type="KEGG" id="edi:EDI_334240"/>
<reference evidence="3" key="1">
    <citation type="submission" date="2007-12" db="EMBL/GenBank/DDBJ databases">
        <title>Annotation of Entamoeba dispar SAW760.</title>
        <authorList>
            <person name="Lorenzi H."/>
            <person name="Inman J."/>
            <person name="Schobel S."/>
            <person name="Amedeo P."/>
            <person name="Caler E."/>
        </authorList>
    </citation>
    <scope>NUCLEOTIDE SEQUENCE [LARGE SCALE GENOMIC DNA]</scope>
    <source>
        <strain evidence="3">ATCC PRA-260 / SAW760</strain>
    </source>
</reference>
<dbReference type="Proteomes" id="UP000008076">
    <property type="component" value="Unassembled WGS sequence"/>
</dbReference>
<evidence type="ECO:0000313" key="2">
    <source>
        <dbReference type="EMBL" id="EDR28831.1"/>
    </source>
</evidence>
<organism evidence="3">
    <name type="scientific">Entamoeba dispar (strain ATCC PRA-260 / SAW760)</name>
    <dbReference type="NCBI Taxonomy" id="370354"/>
    <lineage>
        <taxon>Eukaryota</taxon>
        <taxon>Amoebozoa</taxon>
        <taxon>Evosea</taxon>
        <taxon>Archamoebae</taxon>
        <taxon>Mastigamoebida</taxon>
        <taxon>Entamoebidae</taxon>
        <taxon>Entamoeba</taxon>
    </lineage>
</organism>
<dbReference type="RefSeq" id="XP_001734992.1">
    <property type="nucleotide sequence ID" value="XM_001734940.1"/>
</dbReference>